<dbReference type="GO" id="GO:0003677">
    <property type="term" value="F:DNA binding"/>
    <property type="evidence" value="ECO:0007669"/>
    <property type="project" value="InterPro"/>
</dbReference>
<organism evidence="1">
    <name type="scientific">Siphoviridae sp. ct2hZ16</name>
    <dbReference type="NCBI Taxonomy" id="2826276"/>
    <lineage>
        <taxon>Viruses</taxon>
        <taxon>Duplodnaviria</taxon>
        <taxon>Heunggongvirae</taxon>
        <taxon>Uroviricota</taxon>
        <taxon>Caudoviricetes</taxon>
    </lineage>
</organism>
<protein>
    <submittedName>
        <fullName evidence="1">Ethylene-responsive transcription factor</fullName>
    </submittedName>
</protein>
<evidence type="ECO:0000313" key="1">
    <source>
        <dbReference type="EMBL" id="DAE22817.1"/>
    </source>
</evidence>
<dbReference type="InterPro" id="IPR016177">
    <property type="entry name" value="DNA-bd_dom_sf"/>
</dbReference>
<reference evidence="1" key="1">
    <citation type="journal article" date="2021" name="Proc. Natl. Acad. Sci. U.S.A.">
        <title>A Catalog of Tens of Thousands of Viruses from Human Metagenomes Reveals Hidden Associations with Chronic Diseases.</title>
        <authorList>
            <person name="Tisza M.J."/>
            <person name="Buck C.B."/>
        </authorList>
    </citation>
    <scope>NUCLEOTIDE SEQUENCE</scope>
    <source>
        <strain evidence="1">Ct2hZ16</strain>
    </source>
</reference>
<name>A0A8S5QVH0_9CAUD</name>
<proteinExistence type="predicted"/>
<dbReference type="EMBL" id="BK015739">
    <property type="protein sequence ID" value="DAE22817.1"/>
    <property type="molecule type" value="Genomic_DNA"/>
</dbReference>
<accession>A0A8S5QVH0</accession>
<dbReference type="SUPFAM" id="SSF54171">
    <property type="entry name" value="DNA-binding domain"/>
    <property type="match status" value="1"/>
</dbReference>
<sequence>MSCGCIKNRNLTTKPIADKVGQVDGTNVSRISSGKAPRNNTTGVRGVSCRKDGNYIAYIYFKGERYHLYYGTDKNKAIAARKEAEQRLFGEFLSWYKSQKDAQK</sequence>